<reference evidence="9" key="1">
    <citation type="submission" date="2021-04" db="EMBL/GenBank/DDBJ databases">
        <authorList>
            <consortium name="Wellcome Sanger Institute Data Sharing"/>
        </authorList>
    </citation>
    <scope>NUCLEOTIDE SEQUENCE [LARGE SCALE GENOMIC DNA]</scope>
</reference>
<dbReference type="InterPro" id="IPR013087">
    <property type="entry name" value="Znf_C2H2_type"/>
</dbReference>
<reference evidence="9" key="2">
    <citation type="submission" date="2025-08" db="UniProtKB">
        <authorList>
            <consortium name="Ensembl"/>
        </authorList>
    </citation>
    <scope>IDENTIFICATION</scope>
</reference>
<feature type="domain" description="C2H2-type" evidence="8">
    <location>
        <begin position="591"/>
        <end position="613"/>
    </location>
</feature>
<dbReference type="FunCoup" id="A0A3Q1ICV7">
    <property type="interactions" value="1"/>
</dbReference>
<proteinExistence type="predicted"/>
<dbReference type="Pfam" id="PF23015">
    <property type="entry name" value="zf-WIZ"/>
    <property type="match status" value="1"/>
</dbReference>
<feature type="compositionally biased region" description="Low complexity" evidence="7">
    <location>
        <begin position="442"/>
        <end position="455"/>
    </location>
</feature>
<feature type="region of interest" description="Disordered" evidence="7">
    <location>
        <begin position="94"/>
        <end position="117"/>
    </location>
</feature>
<dbReference type="InterPro" id="IPR055125">
    <property type="entry name" value="Wiz_C_Znf"/>
</dbReference>
<feature type="region of interest" description="Disordered" evidence="7">
    <location>
        <begin position="555"/>
        <end position="587"/>
    </location>
</feature>
<feature type="domain" description="C2H2-type" evidence="8">
    <location>
        <begin position="34"/>
        <end position="56"/>
    </location>
</feature>
<organism evidence="9 10">
    <name type="scientific">Anabas testudineus</name>
    <name type="common">Climbing perch</name>
    <name type="synonym">Anthias testudineus</name>
    <dbReference type="NCBI Taxonomy" id="64144"/>
    <lineage>
        <taxon>Eukaryota</taxon>
        <taxon>Metazoa</taxon>
        <taxon>Chordata</taxon>
        <taxon>Craniata</taxon>
        <taxon>Vertebrata</taxon>
        <taxon>Euteleostomi</taxon>
        <taxon>Actinopterygii</taxon>
        <taxon>Neopterygii</taxon>
        <taxon>Teleostei</taxon>
        <taxon>Neoteleostei</taxon>
        <taxon>Acanthomorphata</taxon>
        <taxon>Anabantaria</taxon>
        <taxon>Anabantiformes</taxon>
        <taxon>Anabantoidei</taxon>
        <taxon>Anabantidae</taxon>
        <taxon>Anabas</taxon>
    </lineage>
</organism>
<comment type="subcellular location">
    <subcellularLocation>
        <location evidence="1">Nucleus</location>
    </subcellularLocation>
</comment>
<dbReference type="GO" id="GO:0000981">
    <property type="term" value="F:DNA-binding transcription factor activity, RNA polymerase II-specific"/>
    <property type="evidence" value="ECO:0007669"/>
    <property type="project" value="TreeGrafter"/>
</dbReference>
<keyword evidence="5" id="KW-0539">Nucleus</keyword>
<sequence>IAVPDHTARSLGSELLLVLSTVANFDPDTFSVILKCEVCGAQFETRRGLSSHARSHLRQLGISVSESSGAPIDLLYQIAKEQSVDGQISSSLLDLHSAKNPSPTTPCKDEDLDDMDLDEKPIPLSLLAKAAKAVPPTSSSTPTPSPGASSTPPHSASPSPVVKKAPISSLLPVSSPLRSPEHKAGGMKSLTSTLSAPATVTATKPLWAPQESDAPLNLTLEVDPNKDIVCQLCGAWFETRKGLSSHARAHLRHFGVEYSEAKGSPIDLLNQLIDTDDFKHKASALQLDIHTEPRGLSTNVSSSKQSLLSLSSSSTSPLLYKVTTDGACIRNDQWGVILSFPFLLDEPPKEIGCEFCGEYFENRKGLSSHARSHLRQMGITEWSVNGSPIDTLREIITRRGLPCALPLKPLKTPPPSSPGPPPTLLSRHPFTFARPSSPPQPAGSKSSSAPPTSSSGLILKLKPEPVQLEVTTQGAGRSGGFSSEPLNCSWRNSDTMAHEVEPTRDIRCEFCGEYFENRKGLSSHARSHLRQMGITEWSVNGSPIDTLREVMHKRGLGSSSHSDQGVKKESSQGASSPPWENTAGAGTSEDPSCELCGFYFENRKALASHARAHLRQFGVTEWCVNGSPIETLSAWMRSRPQKVLEMHRSYMQGNRSTLKKVTHKSSSPLTSSMDSDHVLRLSSQKASSSSSSSSSQWSSSLAVSLVGPPGRSSPSLSRLSGGLALQAQVARSELNVRLPRGFERRPLKHPSCPDGTERDPPKPPRTGTVPALVPKPPSYPLVKLVGKFYTLKCRFCEVEFHGPLSVQEDWIRHLQQHILKMNYNKPAAPKAASAEPPASTDEPDAAQAAALSPTPTCTAAPKSRSPTPPAECAPIVTATETVKVSEEQPTLAPPPLPLPTQSV</sequence>
<evidence type="ECO:0000256" key="4">
    <source>
        <dbReference type="ARBA" id="ARBA00022833"/>
    </source>
</evidence>
<evidence type="ECO:0000256" key="5">
    <source>
        <dbReference type="ARBA" id="ARBA00023242"/>
    </source>
</evidence>
<dbReference type="SUPFAM" id="SSF57667">
    <property type="entry name" value="beta-beta-alpha zinc fingers"/>
    <property type="match status" value="2"/>
</dbReference>
<dbReference type="GO" id="GO:0005634">
    <property type="term" value="C:nucleus"/>
    <property type="evidence" value="ECO:0007669"/>
    <property type="project" value="UniProtKB-SubCell"/>
</dbReference>
<feature type="domain" description="C2H2-type" evidence="8">
    <location>
        <begin position="351"/>
        <end position="378"/>
    </location>
</feature>
<dbReference type="Ensembl" id="ENSATET00000018300.3">
    <property type="protein sequence ID" value="ENSATEP00000018000.2"/>
    <property type="gene ID" value="ENSATEG00000012527.3"/>
</dbReference>
<evidence type="ECO:0000313" key="9">
    <source>
        <dbReference type="Ensembl" id="ENSATEP00000018000.2"/>
    </source>
</evidence>
<dbReference type="PANTHER" id="PTHR24396:SF22">
    <property type="entry name" value="PROTEIN WIZ"/>
    <property type="match status" value="1"/>
</dbReference>
<evidence type="ECO:0000256" key="2">
    <source>
        <dbReference type="ARBA" id="ARBA00022723"/>
    </source>
</evidence>
<dbReference type="GO" id="GO:0000978">
    <property type="term" value="F:RNA polymerase II cis-regulatory region sequence-specific DNA binding"/>
    <property type="evidence" value="ECO:0007669"/>
    <property type="project" value="TreeGrafter"/>
</dbReference>
<dbReference type="GO" id="GO:0008270">
    <property type="term" value="F:zinc ion binding"/>
    <property type="evidence" value="ECO:0007669"/>
    <property type="project" value="UniProtKB-KW"/>
</dbReference>
<keyword evidence="3 6" id="KW-0863">Zinc-finger</keyword>
<accession>A0A3Q1ICV7</accession>
<dbReference type="SMART" id="SM00355">
    <property type="entry name" value="ZnF_C2H2"/>
    <property type="match status" value="6"/>
</dbReference>
<dbReference type="GeneTree" id="ENSGT00940000159979"/>
<feature type="region of interest" description="Disordered" evidence="7">
    <location>
        <begin position="653"/>
        <end position="696"/>
    </location>
</feature>
<feature type="region of interest" description="Disordered" evidence="7">
    <location>
        <begin position="130"/>
        <end position="192"/>
    </location>
</feature>
<dbReference type="STRING" id="64144.ENSATEP00000018000"/>
<dbReference type="Gene3D" id="3.30.160.60">
    <property type="entry name" value="Classic Zinc Finger"/>
    <property type="match status" value="1"/>
</dbReference>
<protein>
    <recommendedName>
        <fullName evidence="8">C2H2-type domain-containing protein</fullName>
    </recommendedName>
</protein>
<feature type="compositionally biased region" description="Low complexity" evidence="7">
    <location>
        <begin position="130"/>
        <end position="178"/>
    </location>
</feature>
<dbReference type="PROSITE" id="PS50157">
    <property type="entry name" value="ZINC_FINGER_C2H2_2"/>
    <property type="match status" value="5"/>
</dbReference>
<dbReference type="InterPro" id="IPR036236">
    <property type="entry name" value="Znf_C2H2_sf"/>
</dbReference>
<evidence type="ECO:0000313" key="10">
    <source>
        <dbReference type="Proteomes" id="UP000265040"/>
    </source>
</evidence>
<evidence type="ECO:0000259" key="8">
    <source>
        <dbReference type="PROSITE" id="PS50157"/>
    </source>
</evidence>
<feature type="compositionally biased region" description="Low complexity" evidence="7">
    <location>
        <begin position="828"/>
        <end position="839"/>
    </location>
</feature>
<dbReference type="PANTHER" id="PTHR24396">
    <property type="entry name" value="ZINC FINGER PROTEIN"/>
    <property type="match status" value="1"/>
</dbReference>
<feature type="region of interest" description="Disordered" evidence="7">
    <location>
        <begin position="736"/>
        <end position="772"/>
    </location>
</feature>
<dbReference type="InterPro" id="IPR051643">
    <property type="entry name" value="Transcr_Reg_ZincFinger"/>
</dbReference>
<keyword evidence="2" id="KW-0479">Metal-binding</keyword>
<feature type="compositionally biased region" description="Low complexity" evidence="7">
    <location>
        <begin position="682"/>
        <end position="696"/>
    </location>
</feature>
<evidence type="ECO:0000256" key="6">
    <source>
        <dbReference type="PROSITE-ProRule" id="PRU00042"/>
    </source>
</evidence>
<feature type="compositionally biased region" description="Pro residues" evidence="7">
    <location>
        <begin position="891"/>
        <end position="903"/>
    </location>
</feature>
<keyword evidence="4" id="KW-0862">Zinc</keyword>
<feature type="region of interest" description="Disordered" evidence="7">
    <location>
        <begin position="828"/>
        <end position="903"/>
    </location>
</feature>
<evidence type="ECO:0000256" key="3">
    <source>
        <dbReference type="ARBA" id="ARBA00022771"/>
    </source>
</evidence>
<name>A0A3Q1ICV7_ANATE</name>
<feature type="compositionally biased region" description="Pro residues" evidence="7">
    <location>
        <begin position="411"/>
        <end position="423"/>
    </location>
</feature>
<dbReference type="InParanoid" id="A0A3Q1ICV7"/>
<evidence type="ECO:0000256" key="7">
    <source>
        <dbReference type="SAM" id="MobiDB-lite"/>
    </source>
</evidence>
<feature type="region of interest" description="Disordered" evidence="7">
    <location>
        <begin position="406"/>
        <end position="464"/>
    </location>
</feature>
<dbReference type="Proteomes" id="UP000265040">
    <property type="component" value="Chromosome 8"/>
</dbReference>
<feature type="domain" description="C2H2-type" evidence="8">
    <location>
        <begin position="506"/>
        <end position="533"/>
    </location>
</feature>
<feature type="domain" description="C2H2-type" evidence="8">
    <location>
        <begin position="228"/>
        <end position="250"/>
    </location>
</feature>
<dbReference type="AlphaFoldDB" id="A0A3Q1ICV7"/>
<evidence type="ECO:0000256" key="1">
    <source>
        <dbReference type="ARBA" id="ARBA00004123"/>
    </source>
</evidence>
<reference evidence="9" key="3">
    <citation type="submission" date="2025-09" db="UniProtKB">
        <authorList>
            <consortium name="Ensembl"/>
        </authorList>
    </citation>
    <scope>IDENTIFICATION</scope>
</reference>
<keyword evidence="10" id="KW-1185">Reference proteome</keyword>
<dbReference type="PROSITE" id="PS00028">
    <property type="entry name" value="ZINC_FINGER_C2H2_1"/>
    <property type="match status" value="5"/>
</dbReference>